<dbReference type="Pfam" id="PF00933">
    <property type="entry name" value="Glyco_hydro_3"/>
    <property type="match status" value="1"/>
</dbReference>
<evidence type="ECO:0000256" key="12">
    <source>
        <dbReference type="ARBA" id="ARBA00041601"/>
    </source>
</evidence>
<accession>A0A7S4KZM0</accession>
<dbReference type="InterPro" id="IPR036881">
    <property type="entry name" value="Glyco_hydro_3_C_sf"/>
</dbReference>
<keyword evidence="8" id="KW-0326">Glycosidase</keyword>
<dbReference type="SUPFAM" id="SSF51445">
    <property type="entry name" value="(Trans)glycosidases"/>
    <property type="match status" value="1"/>
</dbReference>
<proteinExistence type="inferred from homology"/>
<protein>
    <recommendedName>
        <fullName evidence="10">Probable beta-glucosidase G</fullName>
        <ecNumber evidence="4">3.2.1.21</ecNumber>
    </recommendedName>
    <alternativeName>
        <fullName evidence="11">Beta-D-glucoside glucohydrolase G</fullName>
    </alternativeName>
    <alternativeName>
        <fullName evidence="12">Cellobiase G</fullName>
    </alternativeName>
    <alternativeName>
        <fullName evidence="13">Gentiobiase G</fullName>
    </alternativeName>
</protein>
<dbReference type="Pfam" id="PF01915">
    <property type="entry name" value="Glyco_hydro_3_C"/>
    <property type="match status" value="1"/>
</dbReference>
<evidence type="ECO:0000256" key="4">
    <source>
        <dbReference type="ARBA" id="ARBA00012744"/>
    </source>
</evidence>
<comment type="catalytic activity">
    <reaction evidence="1">
        <text>Hydrolysis of terminal, non-reducing beta-D-glucosyl residues with release of beta-D-glucose.</text>
        <dbReference type="EC" id="3.2.1.21"/>
    </reaction>
</comment>
<evidence type="ECO:0000256" key="7">
    <source>
        <dbReference type="ARBA" id="ARBA00022801"/>
    </source>
</evidence>
<dbReference type="InterPro" id="IPR017853">
    <property type="entry name" value="GH"/>
</dbReference>
<dbReference type="Gene3D" id="3.20.20.300">
    <property type="entry name" value="Glycoside hydrolase, family 3, N-terminal domain"/>
    <property type="match status" value="1"/>
</dbReference>
<dbReference type="Pfam" id="PF14310">
    <property type="entry name" value="Fn3-like"/>
    <property type="match status" value="1"/>
</dbReference>
<evidence type="ECO:0000256" key="11">
    <source>
        <dbReference type="ARBA" id="ARBA00041276"/>
    </source>
</evidence>
<dbReference type="Gene3D" id="2.60.40.10">
    <property type="entry name" value="Immunoglobulins"/>
    <property type="match status" value="1"/>
</dbReference>
<dbReference type="SUPFAM" id="SSF52279">
    <property type="entry name" value="Beta-D-glucan exohydrolase, C-terminal domain"/>
    <property type="match status" value="1"/>
</dbReference>
<evidence type="ECO:0000259" key="14">
    <source>
        <dbReference type="SMART" id="SM01217"/>
    </source>
</evidence>
<dbReference type="AlphaFoldDB" id="A0A7S4KZM0"/>
<feature type="domain" description="Fibronectin type III-like" evidence="14">
    <location>
        <begin position="581"/>
        <end position="655"/>
    </location>
</feature>
<dbReference type="GO" id="GO:0005576">
    <property type="term" value="C:extracellular region"/>
    <property type="evidence" value="ECO:0007669"/>
    <property type="project" value="UniProtKB-SubCell"/>
</dbReference>
<dbReference type="PANTHER" id="PTHR42715">
    <property type="entry name" value="BETA-GLUCOSIDASE"/>
    <property type="match status" value="1"/>
</dbReference>
<dbReference type="InterPro" id="IPR026891">
    <property type="entry name" value="Fn3-like"/>
</dbReference>
<evidence type="ECO:0000256" key="2">
    <source>
        <dbReference type="ARBA" id="ARBA00004613"/>
    </source>
</evidence>
<dbReference type="EMBL" id="HBKR01020916">
    <property type="protein sequence ID" value="CAE2310418.1"/>
    <property type="molecule type" value="Transcribed_RNA"/>
</dbReference>
<comment type="similarity">
    <text evidence="3">Belongs to the glycosyl hydrolase 3 family.</text>
</comment>
<evidence type="ECO:0000256" key="6">
    <source>
        <dbReference type="ARBA" id="ARBA00022729"/>
    </source>
</evidence>
<reference evidence="15" key="1">
    <citation type="submission" date="2021-01" db="EMBL/GenBank/DDBJ databases">
        <authorList>
            <person name="Corre E."/>
            <person name="Pelletier E."/>
            <person name="Niang G."/>
            <person name="Scheremetjew M."/>
            <person name="Finn R."/>
            <person name="Kale V."/>
            <person name="Holt S."/>
            <person name="Cochrane G."/>
            <person name="Meng A."/>
            <person name="Brown T."/>
            <person name="Cohen L."/>
        </authorList>
    </citation>
    <scope>NUCLEOTIDE SEQUENCE</scope>
    <source>
        <strain evidence="15">SoJaBio B1-5/56/2</strain>
    </source>
</reference>
<dbReference type="PRINTS" id="PR00133">
    <property type="entry name" value="GLHYDRLASE3"/>
</dbReference>
<evidence type="ECO:0000256" key="1">
    <source>
        <dbReference type="ARBA" id="ARBA00000448"/>
    </source>
</evidence>
<comment type="subcellular location">
    <subcellularLocation>
        <location evidence="2">Secreted</location>
    </subcellularLocation>
</comment>
<dbReference type="SMART" id="SM01217">
    <property type="entry name" value="Fn3_like"/>
    <property type="match status" value="1"/>
</dbReference>
<sequence>MQDGPQGFRTYVPEQVDEVTAWPSSLCTAASFDPELVNQWTSAMADEFMAKGANMILGPALDIGRVPRAGRALESLSGEDPVLGGRMGVEYVRGVQDKGLMACAKHFSAYNQETIRDDYDAIVDVDDLFNLYYRPVRSVINHAQVASVMCSYNLLNGEHTCQNPALLKRDLKLRMNFQGFVVSDWWACHSADAAEAGLDMEMPGDPNGSTGEGPYFTPELLAEHTTNATIDEMAYRIINSLLTVGPPVPFNNTLCSPPNCNDYYLNVSPTTTSHQNLAAEMVSQSTILLKNLDETLPVSSSKKIAVIGSACDAPAPTTKTDPDLTWTNGTYYWIGGSGRVMSTRAKSFLDGMKEVYSEQELLVDLSDDVETSAQTMREADVAFVCGGATASESFDRDNLKLNEASFMRQMGERKGSTKLVGVAFAPGTIVVEEFIDLVDAMLMVFLAGEGTGEGLARVVSGQRNPGGRLPVTILNEKGTKAMIEPCTEVKCEYTEGVGVGYVGVQNDHVRFPFGFGKSYTTFEYASVGNKKDNNNYVDHHHHKPSKATQRADDNTTCVPREGEIYCFYVQVTNTGNVDSHEVVQAYLTYPFPISTPASSSSQKFLKDFHKIFLKAGESQVVRIGLEREVVEIWQEGVGGWLVPGGDYLVSVGPNSQDTPVQESFQVGTTLQ</sequence>
<dbReference type="InterPro" id="IPR001764">
    <property type="entry name" value="Glyco_hydro_3_N"/>
</dbReference>
<dbReference type="InterPro" id="IPR036962">
    <property type="entry name" value="Glyco_hydro_3_N_sf"/>
</dbReference>
<evidence type="ECO:0000256" key="13">
    <source>
        <dbReference type="ARBA" id="ARBA00041808"/>
    </source>
</evidence>
<evidence type="ECO:0000256" key="10">
    <source>
        <dbReference type="ARBA" id="ARBA00039579"/>
    </source>
</evidence>
<organism evidence="15">
    <name type="scientific">Paramoeba aestuarina</name>
    <dbReference type="NCBI Taxonomy" id="180227"/>
    <lineage>
        <taxon>Eukaryota</taxon>
        <taxon>Amoebozoa</taxon>
        <taxon>Discosea</taxon>
        <taxon>Flabellinia</taxon>
        <taxon>Dactylopodida</taxon>
        <taxon>Paramoebidae</taxon>
        <taxon>Paramoeba</taxon>
    </lineage>
</organism>
<evidence type="ECO:0000256" key="9">
    <source>
        <dbReference type="ARBA" id="ARBA00024983"/>
    </source>
</evidence>
<dbReference type="InterPro" id="IPR050288">
    <property type="entry name" value="Cellulose_deg_GH3"/>
</dbReference>
<evidence type="ECO:0000256" key="8">
    <source>
        <dbReference type="ARBA" id="ARBA00023295"/>
    </source>
</evidence>
<dbReference type="InterPro" id="IPR013783">
    <property type="entry name" value="Ig-like_fold"/>
</dbReference>
<keyword evidence="5" id="KW-0964">Secreted</keyword>
<dbReference type="GO" id="GO:0008422">
    <property type="term" value="F:beta-glucosidase activity"/>
    <property type="evidence" value="ECO:0007669"/>
    <property type="project" value="UniProtKB-EC"/>
</dbReference>
<dbReference type="Gene3D" id="3.40.50.1700">
    <property type="entry name" value="Glycoside hydrolase family 3 C-terminal domain"/>
    <property type="match status" value="1"/>
</dbReference>
<comment type="function">
    <text evidence="9">Beta-glucosidases are one of a number of cellulolytic enzymes involved in the degradation of cellulosic biomass. Catalyzes the last step releasing glucose from the inhibitory cellobiose.</text>
</comment>
<evidence type="ECO:0000256" key="5">
    <source>
        <dbReference type="ARBA" id="ARBA00022525"/>
    </source>
</evidence>
<keyword evidence="6" id="KW-0732">Signal</keyword>
<name>A0A7S4KZM0_9EUKA</name>
<dbReference type="PANTHER" id="PTHR42715:SF12">
    <property type="entry name" value="BETA-GLUCOSIDASE G-RELATED"/>
    <property type="match status" value="1"/>
</dbReference>
<keyword evidence="7" id="KW-0378">Hydrolase</keyword>
<dbReference type="InterPro" id="IPR002772">
    <property type="entry name" value="Glyco_hydro_3_C"/>
</dbReference>
<evidence type="ECO:0000256" key="3">
    <source>
        <dbReference type="ARBA" id="ARBA00005336"/>
    </source>
</evidence>
<dbReference type="EC" id="3.2.1.21" evidence="4"/>
<evidence type="ECO:0000313" key="15">
    <source>
        <dbReference type="EMBL" id="CAE2310418.1"/>
    </source>
</evidence>
<gene>
    <name evidence="15" type="ORF">NAES01612_LOCUS13613</name>
</gene>
<dbReference type="GO" id="GO:0009251">
    <property type="term" value="P:glucan catabolic process"/>
    <property type="evidence" value="ECO:0007669"/>
    <property type="project" value="TreeGrafter"/>
</dbReference>